<dbReference type="PANTHER" id="PTHR45947:SF3">
    <property type="entry name" value="SULFOQUINOVOSYL TRANSFERASE SQD2"/>
    <property type="match status" value="1"/>
</dbReference>
<protein>
    <submittedName>
        <fullName evidence="2">Glycosyltransferase, group 1 family protein</fullName>
        <ecNumber evidence="2">2.4.-.-</ecNumber>
    </submittedName>
</protein>
<evidence type="ECO:0000259" key="1">
    <source>
        <dbReference type="Pfam" id="PF00534"/>
    </source>
</evidence>
<evidence type="ECO:0000313" key="2">
    <source>
        <dbReference type="EMBL" id="EEJ74220.1"/>
    </source>
</evidence>
<sequence>MGSRFLMKICVFNGDAFLSGANMSLVDWIKNDTSNEYWIILPKSGVKSHDFDNIAKNVHVVNGNYFATAKHLRKKSGLENVKLTIKSCYMKVCYKQSIRKRLLSLIQDISPDVILSNTFSVWIGADIATSLDIPHFWHVREFMDLDHGLEHENLEMIRDLASKSNAIFISKAIESYYLKKYKFKSSKVIYNQISYNKNIVNENPRFNDKKVRAIFVGQLLENKGVMDAVKAASKVYEDGYEFSLDIYGKGSLENTLRKYINDNSISNVHLKGFTKDISTIRRNYDMELVCSKMEALGRVTIEGMYYRNLVIGADSGATAELVKDGITGYLYKSGNIDDLVKNIEKAIASDDSNKIIINAHEWSVKNFSNNIAPKIISFIEENRGI</sequence>
<dbReference type="GO" id="GO:0016757">
    <property type="term" value="F:glycosyltransferase activity"/>
    <property type="evidence" value="ECO:0007669"/>
    <property type="project" value="UniProtKB-KW"/>
</dbReference>
<dbReference type="HOGENOM" id="CLU_009583_0_2_9"/>
<dbReference type="AlphaFoldDB" id="C2EGY7"/>
<dbReference type="Pfam" id="PF00534">
    <property type="entry name" value="Glycos_transf_1"/>
    <property type="match status" value="1"/>
</dbReference>
<reference evidence="2 3" key="1">
    <citation type="submission" date="2009-01" db="EMBL/GenBank/DDBJ databases">
        <authorList>
            <person name="Qin X."/>
            <person name="Bachman B."/>
            <person name="Battles P."/>
            <person name="Bell A."/>
            <person name="Bess C."/>
            <person name="Bickham C."/>
            <person name="Chaboub L."/>
            <person name="Chen D."/>
            <person name="Coyle M."/>
            <person name="Deiros D.R."/>
            <person name="Dinh H."/>
            <person name="Forbes L."/>
            <person name="Fowler G."/>
            <person name="Francisco L."/>
            <person name="Fu Q."/>
            <person name="Gubbala S."/>
            <person name="Hale W."/>
            <person name="Han Y."/>
            <person name="Hemphill L."/>
            <person name="Highlander S.K."/>
            <person name="Hirani K."/>
            <person name="Hogues M."/>
            <person name="Jackson L."/>
            <person name="Jakkamsetti A."/>
            <person name="Javaid M."/>
            <person name="Jiang H."/>
            <person name="Korchina V."/>
            <person name="Kovar C."/>
            <person name="Lara F."/>
            <person name="Lee S."/>
            <person name="Mata R."/>
            <person name="Mathew T."/>
            <person name="Moen C."/>
            <person name="Morales K."/>
            <person name="Munidasa M."/>
            <person name="Nazareth L."/>
            <person name="Ngo R."/>
            <person name="Nguyen L."/>
            <person name="Okwuonu G."/>
            <person name="Ongeri F."/>
            <person name="Patil S."/>
            <person name="Petrosino J."/>
            <person name="Pham C."/>
            <person name="Pham P."/>
            <person name="Pu L.-L."/>
            <person name="Puazo M."/>
            <person name="Raj R."/>
            <person name="Reid J."/>
            <person name="Rouhana J."/>
            <person name="Saada N."/>
            <person name="Shang Y."/>
            <person name="Simmons D."/>
            <person name="Thornton R."/>
            <person name="Warren J."/>
            <person name="Weissenberger G."/>
            <person name="Zhang J."/>
            <person name="Zhang L."/>
            <person name="Zhou C."/>
            <person name="Zhu D."/>
            <person name="Muzny D."/>
            <person name="Worley K."/>
            <person name="Gibbs R."/>
        </authorList>
    </citation>
    <scope>NUCLEOTIDE SEQUENCE [LARGE SCALE GENOMIC DNA]</scope>
    <source>
        <strain evidence="2 3">ATCC 11741</strain>
    </source>
</reference>
<dbReference type="PATRIC" id="fig|1423799.3.peg.551"/>
<dbReference type="EMBL" id="ACGT01000006">
    <property type="protein sequence ID" value="EEJ74220.1"/>
    <property type="molecule type" value="Genomic_DNA"/>
</dbReference>
<dbReference type="InterPro" id="IPR001296">
    <property type="entry name" value="Glyco_trans_1"/>
</dbReference>
<organism evidence="2 3">
    <name type="scientific">Ligilactobacillus salivarius DSM 20555 = ATCC 11741</name>
    <dbReference type="NCBI Taxonomy" id="1423799"/>
    <lineage>
        <taxon>Bacteria</taxon>
        <taxon>Bacillati</taxon>
        <taxon>Bacillota</taxon>
        <taxon>Bacilli</taxon>
        <taxon>Lactobacillales</taxon>
        <taxon>Lactobacillaceae</taxon>
        <taxon>Ligilactobacillus</taxon>
    </lineage>
</organism>
<dbReference type="InterPro" id="IPR050194">
    <property type="entry name" value="Glycosyltransferase_grp1"/>
</dbReference>
<comment type="caution">
    <text evidence="2">The sequence shown here is derived from an EMBL/GenBank/DDBJ whole genome shotgun (WGS) entry which is preliminary data.</text>
</comment>
<dbReference type="EC" id="2.4.-.-" evidence="2"/>
<keyword evidence="2" id="KW-0328">Glycosyltransferase</keyword>
<dbReference type="SUPFAM" id="SSF53756">
    <property type="entry name" value="UDP-Glycosyltransferase/glycogen phosphorylase"/>
    <property type="match status" value="1"/>
</dbReference>
<feature type="domain" description="Glycosyl transferase family 1" evidence="1">
    <location>
        <begin position="202"/>
        <end position="359"/>
    </location>
</feature>
<gene>
    <name evidence="2" type="ORF">HMPREF0545_0909</name>
</gene>
<dbReference type="Proteomes" id="UP000003531">
    <property type="component" value="Unassembled WGS sequence"/>
</dbReference>
<name>C2EGY7_9LACO</name>
<accession>C2EGY7</accession>
<dbReference type="CDD" id="cd03801">
    <property type="entry name" value="GT4_PimA-like"/>
    <property type="match status" value="1"/>
</dbReference>
<dbReference type="Gene3D" id="3.40.50.2000">
    <property type="entry name" value="Glycogen Phosphorylase B"/>
    <property type="match status" value="2"/>
</dbReference>
<proteinExistence type="predicted"/>
<keyword evidence="2" id="KW-0808">Transferase</keyword>
<dbReference type="PANTHER" id="PTHR45947">
    <property type="entry name" value="SULFOQUINOVOSYL TRANSFERASE SQD2"/>
    <property type="match status" value="1"/>
</dbReference>
<evidence type="ECO:0000313" key="3">
    <source>
        <dbReference type="Proteomes" id="UP000003531"/>
    </source>
</evidence>